<evidence type="ECO:0000313" key="13">
    <source>
        <dbReference type="EMBL" id="CAJ0582306.1"/>
    </source>
</evidence>
<evidence type="ECO:0000313" key="14">
    <source>
        <dbReference type="Proteomes" id="UP001177023"/>
    </source>
</evidence>
<feature type="domain" description="Choline/carnitine acyltransferase" evidence="12">
    <location>
        <begin position="149"/>
        <end position="729"/>
    </location>
</feature>
<dbReference type="PANTHER" id="PTHR22589:SF104">
    <property type="entry name" value="CHOLINE_CARNITINE ACYLTRANSFERASE DOMAIN-CONTAINING PROTEIN"/>
    <property type="match status" value="1"/>
</dbReference>
<keyword evidence="9" id="KW-0012">Acyltransferase</keyword>
<dbReference type="GO" id="GO:0005739">
    <property type="term" value="C:mitochondrion"/>
    <property type="evidence" value="ECO:0007669"/>
    <property type="project" value="TreeGrafter"/>
</dbReference>
<feature type="active site" description="Proton acceptor" evidence="10">
    <location>
        <position position="446"/>
    </location>
</feature>
<dbReference type="GO" id="GO:0016020">
    <property type="term" value="C:membrane"/>
    <property type="evidence" value="ECO:0007669"/>
    <property type="project" value="UniProtKB-SubCell"/>
</dbReference>
<keyword evidence="3" id="KW-0808">Transferase</keyword>
<dbReference type="FunFam" id="3.30.559.10:FF:000002">
    <property type="entry name" value="carnitine O-palmitoyltransferase 1, liver isoform"/>
    <property type="match status" value="1"/>
</dbReference>
<keyword evidence="7" id="KW-0443">Lipid metabolism</keyword>
<dbReference type="Gene3D" id="3.30.559.70">
    <property type="entry name" value="Choline/Carnitine o-acyltransferase, domain 2"/>
    <property type="match status" value="1"/>
</dbReference>
<dbReference type="GO" id="GO:0006631">
    <property type="term" value="P:fatty acid metabolic process"/>
    <property type="evidence" value="ECO:0007669"/>
    <property type="project" value="UniProtKB-KW"/>
</dbReference>
<keyword evidence="5" id="KW-0276">Fatty acid metabolism</keyword>
<sequence length="747" mass="86539">MASPNKLSNLQFRRYFRQLGKYELVFRNAVFPLTPNGMLYVSSMLALLHALNLSPLDGAVSFINDFTGIVISSILLSQSISFLLVLLPVMFCAVFIVRMSFTVMLYYRGWLFEEIGKPPSLPTKIFMMVVSFVNRHAVFFSYRNLLPWLPIPKINDTIPKYLETVEPFLSKEEYDVIRKQAKDFVDGGMAGQLQNKLWMKWIISPNWVSDWWKEVVYMRYRDSLINTNVGCADIIFKQPTTRQAARAAVTTWLRLRFCHEYFDKQTTKGVGLGPIPLCPSQYMDYYRTIRVPKHTSDVMERLADARHVAINHKGAWYKVPIHTGKRWLRPAEMERAFENVLARTDRPKKGESHLGALTAGPRELWARIREEKFNEGYNLRSLTMIETALEVMYFDDEERVWDESDITKYEREYQRTLTGDGYKLWCDLPSVSIFSKNGRFTTNAEHSVVDAMIYVHIREYIKYHEQFSNLYTPDGHAAGVIEQVPAIERAEWYLDKEIRDAIDQAFAVSKAVSDDFENAAVVYFDYGKDFIKKARVSPDAYIQMALQLTYFKDQGRFDLTYEPAVMRLFRDGRTETVRSCSNQSCAFVRAMRDEKTSDAEKLRLLKLACDRHQDYYRNAMAGRGVDRHLFGLYVVSKYYEMSSPFLDNVFSMSYALSSSQTPQHQSVEYSAVLNKERELFWPAGAFACPDGSKYGVCYTIGTTGDMMSFHISSKKSFKDTDCHRFRSQLLDSLREMREMVEAATAKQ</sequence>
<dbReference type="SUPFAM" id="SSF52777">
    <property type="entry name" value="CoA-dependent acyltransferases"/>
    <property type="match status" value="2"/>
</dbReference>
<evidence type="ECO:0000256" key="8">
    <source>
        <dbReference type="ARBA" id="ARBA00023136"/>
    </source>
</evidence>
<reference evidence="13" key="1">
    <citation type="submission" date="2023-06" db="EMBL/GenBank/DDBJ databases">
        <authorList>
            <person name="Delattre M."/>
        </authorList>
    </citation>
    <scope>NUCLEOTIDE SEQUENCE</scope>
    <source>
        <strain evidence="13">AF72</strain>
    </source>
</reference>
<evidence type="ECO:0000256" key="3">
    <source>
        <dbReference type="ARBA" id="ARBA00022679"/>
    </source>
</evidence>
<evidence type="ECO:0000256" key="10">
    <source>
        <dbReference type="PIRSR" id="PIRSR600542-1"/>
    </source>
</evidence>
<dbReference type="AlphaFoldDB" id="A0AA36GEG8"/>
<evidence type="ECO:0000259" key="12">
    <source>
        <dbReference type="Pfam" id="PF00755"/>
    </source>
</evidence>
<gene>
    <name evidence="13" type="ORF">MSPICULIGERA_LOCUS20445</name>
</gene>
<dbReference type="GO" id="GO:0004095">
    <property type="term" value="F:carnitine O-palmitoyltransferase activity"/>
    <property type="evidence" value="ECO:0007669"/>
    <property type="project" value="TreeGrafter"/>
</dbReference>
<dbReference type="PANTHER" id="PTHR22589">
    <property type="entry name" value="CARNITINE O-ACYLTRANSFERASE"/>
    <property type="match status" value="1"/>
</dbReference>
<feature type="transmembrane region" description="Helical" evidence="11">
    <location>
        <begin position="24"/>
        <end position="47"/>
    </location>
</feature>
<feature type="transmembrane region" description="Helical" evidence="11">
    <location>
        <begin position="59"/>
        <end position="76"/>
    </location>
</feature>
<name>A0AA36GEG8_9BILA</name>
<evidence type="ECO:0000256" key="6">
    <source>
        <dbReference type="ARBA" id="ARBA00022989"/>
    </source>
</evidence>
<keyword evidence="8 11" id="KW-0472">Membrane</keyword>
<evidence type="ECO:0000256" key="11">
    <source>
        <dbReference type="SAM" id="Phobius"/>
    </source>
</evidence>
<dbReference type="InterPro" id="IPR000542">
    <property type="entry name" value="Carn_acyl_trans"/>
</dbReference>
<dbReference type="EMBL" id="CATQJA010002664">
    <property type="protein sequence ID" value="CAJ0582306.1"/>
    <property type="molecule type" value="Genomic_DNA"/>
</dbReference>
<evidence type="ECO:0000256" key="5">
    <source>
        <dbReference type="ARBA" id="ARBA00022832"/>
    </source>
</evidence>
<dbReference type="InterPro" id="IPR023213">
    <property type="entry name" value="CAT-like_dom_sf"/>
</dbReference>
<proteinExistence type="inferred from homology"/>
<feature type="non-terminal residue" evidence="13">
    <location>
        <position position="1"/>
    </location>
</feature>
<feature type="transmembrane region" description="Helical" evidence="11">
    <location>
        <begin position="83"/>
        <end position="105"/>
    </location>
</feature>
<comment type="caution">
    <text evidence="13">The sequence shown here is derived from an EMBL/GenBank/DDBJ whole genome shotgun (WGS) entry which is preliminary data.</text>
</comment>
<evidence type="ECO:0000256" key="1">
    <source>
        <dbReference type="ARBA" id="ARBA00004141"/>
    </source>
</evidence>
<keyword evidence="6 11" id="KW-1133">Transmembrane helix</keyword>
<accession>A0AA36GEG8</accession>
<dbReference type="PROSITE" id="PS00439">
    <property type="entry name" value="ACYLTRANSF_C_1"/>
    <property type="match status" value="1"/>
</dbReference>
<evidence type="ECO:0000256" key="4">
    <source>
        <dbReference type="ARBA" id="ARBA00022692"/>
    </source>
</evidence>
<organism evidence="13 14">
    <name type="scientific">Mesorhabditis spiculigera</name>
    <dbReference type="NCBI Taxonomy" id="96644"/>
    <lineage>
        <taxon>Eukaryota</taxon>
        <taxon>Metazoa</taxon>
        <taxon>Ecdysozoa</taxon>
        <taxon>Nematoda</taxon>
        <taxon>Chromadorea</taxon>
        <taxon>Rhabditida</taxon>
        <taxon>Rhabditina</taxon>
        <taxon>Rhabditomorpha</taxon>
        <taxon>Rhabditoidea</taxon>
        <taxon>Rhabditidae</taxon>
        <taxon>Mesorhabditinae</taxon>
        <taxon>Mesorhabditis</taxon>
    </lineage>
</organism>
<dbReference type="GO" id="GO:0009437">
    <property type="term" value="P:carnitine metabolic process"/>
    <property type="evidence" value="ECO:0007669"/>
    <property type="project" value="TreeGrafter"/>
</dbReference>
<evidence type="ECO:0000256" key="2">
    <source>
        <dbReference type="ARBA" id="ARBA00005232"/>
    </source>
</evidence>
<dbReference type="InterPro" id="IPR039551">
    <property type="entry name" value="Cho/carn_acyl_trans"/>
</dbReference>
<comment type="similarity">
    <text evidence="2">Belongs to the carnitine/choline acetyltransferase family.</text>
</comment>
<evidence type="ECO:0000256" key="7">
    <source>
        <dbReference type="ARBA" id="ARBA00023098"/>
    </source>
</evidence>
<evidence type="ECO:0000256" key="9">
    <source>
        <dbReference type="ARBA" id="ARBA00023315"/>
    </source>
</evidence>
<keyword evidence="14" id="KW-1185">Reference proteome</keyword>
<dbReference type="Proteomes" id="UP001177023">
    <property type="component" value="Unassembled WGS sequence"/>
</dbReference>
<dbReference type="Pfam" id="PF00755">
    <property type="entry name" value="Carn_acyltransf"/>
    <property type="match status" value="1"/>
</dbReference>
<protein>
    <recommendedName>
        <fullName evidence="12">Choline/carnitine acyltransferase domain-containing protein</fullName>
    </recommendedName>
</protein>
<dbReference type="Gene3D" id="3.30.559.10">
    <property type="entry name" value="Chloramphenicol acetyltransferase-like domain"/>
    <property type="match status" value="1"/>
</dbReference>
<dbReference type="InterPro" id="IPR042231">
    <property type="entry name" value="Cho/carn_acyl_trans_2"/>
</dbReference>
<keyword evidence="4 11" id="KW-0812">Transmembrane</keyword>
<comment type="subcellular location">
    <subcellularLocation>
        <location evidence="1">Membrane</location>
        <topology evidence="1">Multi-pass membrane protein</topology>
    </subcellularLocation>
</comment>